<evidence type="ECO:0000313" key="2">
    <source>
        <dbReference type="EMBL" id="KAL0918177.1"/>
    </source>
</evidence>
<protein>
    <submittedName>
        <fullName evidence="2">Uncharacterized protein</fullName>
    </submittedName>
</protein>
<name>A0ABD0V615_DENTH</name>
<gene>
    <name evidence="2" type="ORF">M5K25_010171</name>
</gene>
<evidence type="ECO:0000313" key="3">
    <source>
        <dbReference type="Proteomes" id="UP001552299"/>
    </source>
</evidence>
<keyword evidence="3" id="KW-1185">Reference proteome</keyword>
<evidence type="ECO:0000256" key="1">
    <source>
        <dbReference type="SAM" id="MobiDB-lite"/>
    </source>
</evidence>
<proteinExistence type="predicted"/>
<sequence>MAPRVLIHSPRSPDEWKNKMESNQIKSNRIESERNKTISSSSLRQRERVEEGFQNSATDLNAKV</sequence>
<organism evidence="2 3">
    <name type="scientific">Dendrobium thyrsiflorum</name>
    <name type="common">Pinecone-like raceme dendrobium</name>
    <name type="synonym">Orchid</name>
    <dbReference type="NCBI Taxonomy" id="117978"/>
    <lineage>
        <taxon>Eukaryota</taxon>
        <taxon>Viridiplantae</taxon>
        <taxon>Streptophyta</taxon>
        <taxon>Embryophyta</taxon>
        <taxon>Tracheophyta</taxon>
        <taxon>Spermatophyta</taxon>
        <taxon>Magnoliopsida</taxon>
        <taxon>Liliopsida</taxon>
        <taxon>Asparagales</taxon>
        <taxon>Orchidaceae</taxon>
        <taxon>Epidendroideae</taxon>
        <taxon>Malaxideae</taxon>
        <taxon>Dendrobiinae</taxon>
        <taxon>Dendrobium</taxon>
    </lineage>
</organism>
<feature type="region of interest" description="Disordered" evidence="1">
    <location>
        <begin position="1"/>
        <end position="64"/>
    </location>
</feature>
<dbReference type="EMBL" id="JANQDX010000009">
    <property type="protein sequence ID" value="KAL0918177.1"/>
    <property type="molecule type" value="Genomic_DNA"/>
</dbReference>
<accession>A0ABD0V615</accession>
<feature type="compositionally biased region" description="Polar residues" evidence="1">
    <location>
        <begin position="53"/>
        <end position="64"/>
    </location>
</feature>
<feature type="compositionally biased region" description="Basic and acidic residues" evidence="1">
    <location>
        <begin position="11"/>
        <end position="20"/>
    </location>
</feature>
<dbReference type="AlphaFoldDB" id="A0ABD0V615"/>
<reference evidence="2 3" key="1">
    <citation type="journal article" date="2024" name="Plant Biotechnol. J.">
        <title>Dendrobium thyrsiflorum genome and its molecular insights into genes involved in important horticultural traits.</title>
        <authorList>
            <person name="Chen B."/>
            <person name="Wang J.Y."/>
            <person name="Zheng P.J."/>
            <person name="Li K.L."/>
            <person name="Liang Y.M."/>
            <person name="Chen X.F."/>
            <person name="Zhang C."/>
            <person name="Zhao X."/>
            <person name="He X."/>
            <person name="Zhang G.Q."/>
            <person name="Liu Z.J."/>
            <person name="Xu Q."/>
        </authorList>
    </citation>
    <scope>NUCLEOTIDE SEQUENCE [LARGE SCALE GENOMIC DNA]</scope>
    <source>
        <strain evidence="2">GZMU011</strain>
    </source>
</reference>
<dbReference type="Proteomes" id="UP001552299">
    <property type="component" value="Unassembled WGS sequence"/>
</dbReference>
<comment type="caution">
    <text evidence="2">The sequence shown here is derived from an EMBL/GenBank/DDBJ whole genome shotgun (WGS) entry which is preliminary data.</text>
</comment>